<dbReference type="GO" id="GO:0022857">
    <property type="term" value="F:transmembrane transporter activity"/>
    <property type="evidence" value="ECO:0007669"/>
    <property type="project" value="InterPro"/>
</dbReference>
<evidence type="ECO:0000256" key="6">
    <source>
        <dbReference type="ARBA" id="ARBA00022692"/>
    </source>
</evidence>
<dbReference type="Pfam" id="PF00528">
    <property type="entry name" value="BPD_transp_1"/>
    <property type="match status" value="1"/>
</dbReference>
<feature type="transmembrane region" description="Helical" evidence="9">
    <location>
        <begin position="239"/>
        <end position="257"/>
    </location>
</feature>
<feature type="transmembrane region" description="Helical" evidence="9">
    <location>
        <begin position="60"/>
        <end position="84"/>
    </location>
</feature>
<evidence type="ECO:0000256" key="1">
    <source>
        <dbReference type="ARBA" id="ARBA00004429"/>
    </source>
</evidence>
<accession>A0A1V8RSZ7</accession>
<dbReference type="InterPro" id="IPR035906">
    <property type="entry name" value="MetI-like_sf"/>
</dbReference>
<organism evidence="11 12">
    <name type="scientific">Manganibacter manganicus</name>
    <dbReference type="NCBI Taxonomy" id="1873176"/>
    <lineage>
        <taxon>Bacteria</taxon>
        <taxon>Pseudomonadati</taxon>
        <taxon>Pseudomonadota</taxon>
        <taxon>Alphaproteobacteria</taxon>
        <taxon>Hyphomicrobiales</taxon>
        <taxon>Phyllobacteriaceae</taxon>
        <taxon>Manganibacter</taxon>
    </lineage>
</organism>
<dbReference type="Gene3D" id="1.10.3720.10">
    <property type="entry name" value="MetI-like"/>
    <property type="match status" value="1"/>
</dbReference>
<keyword evidence="4" id="KW-1003">Cell membrane</keyword>
<dbReference type="Proteomes" id="UP000191905">
    <property type="component" value="Unassembled WGS sequence"/>
</dbReference>
<dbReference type="SUPFAM" id="SSF161098">
    <property type="entry name" value="MetI-like"/>
    <property type="match status" value="1"/>
</dbReference>
<reference evidence="11 12" key="1">
    <citation type="journal article" date="2016" name="Int. J. Syst. Evol. Microbiol.">
        <title>Pseudaminobacter manganicus sp. nov., isolated from sludge of a manganese mine.</title>
        <authorList>
            <person name="Li J."/>
            <person name="Huang J."/>
            <person name="Liao S."/>
            <person name="Wang G."/>
        </authorList>
    </citation>
    <scope>NUCLEOTIDE SEQUENCE [LARGE SCALE GENOMIC DNA]</scope>
    <source>
        <strain evidence="11 12">JH-7</strain>
    </source>
</reference>
<evidence type="ECO:0000313" key="12">
    <source>
        <dbReference type="Proteomes" id="UP000191905"/>
    </source>
</evidence>
<evidence type="ECO:0000256" key="2">
    <source>
        <dbReference type="ARBA" id="ARBA00010072"/>
    </source>
</evidence>
<proteinExistence type="inferred from homology"/>
<protein>
    <submittedName>
        <fullName evidence="11">ABC transporter permease</fullName>
    </submittedName>
</protein>
<dbReference type="CDD" id="cd06261">
    <property type="entry name" value="TM_PBP2"/>
    <property type="match status" value="1"/>
</dbReference>
<dbReference type="OrthoDB" id="4404959at2"/>
<dbReference type="PANTHER" id="PTHR30614">
    <property type="entry name" value="MEMBRANE COMPONENT OF AMINO ACID ABC TRANSPORTER"/>
    <property type="match status" value="1"/>
</dbReference>
<comment type="caution">
    <text evidence="11">The sequence shown here is derived from an EMBL/GenBank/DDBJ whole genome shotgun (WGS) entry which is preliminary data.</text>
</comment>
<dbReference type="PANTHER" id="PTHR30614:SF10">
    <property type="entry name" value="ARGININE ABC TRANSPORTER PERMEASE PROTEIN ARTM"/>
    <property type="match status" value="1"/>
</dbReference>
<sequence>MSVDAPVMTPPARAPSWLKPHRIGLLAVALALVIAATLFMRWDWLPRYYGLALQGIWRTIWILVVTCALGIMLAVPLGLAQAAGPWWLAAPARGFCTMIRGTPLLLQLWLLYYGLGSLFPQFPWIRHSELWPYLRQAWPYAVLSLTLSYAAYEGEVMRGAFAGVPRGQLEAARAYGMSRWKIFRRIWMPQAFYRALPTLAGETVLQLKATPLVATITVVDIYNVAGRVRQETFITYEPLLLLALVYMVITGIIVFLFRRLESRIPVKIG</sequence>
<evidence type="ECO:0000256" key="8">
    <source>
        <dbReference type="ARBA" id="ARBA00023136"/>
    </source>
</evidence>
<evidence type="ECO:0000259" key="10">
    <source>
        <dbReference type="PROSITE" id="PS50928"/>
    </source>
</evidence>
<evidence type="ECO:0000256" key="9">
    <source>
        <dbReference type="RuleBase" id="RU363032"/>
    </source>
</evidence>
<keyword evidence="7 9" id="KW-1133">Transmembrane helix</keyword>
<evidence type="ECO:0000256" key="7">
    <source>
        <dbReference type="ARBA" id="ARBA00022989"/>
    </source>
</evidence>
<feature type="domain" description="ABC transmembrane type-1" evidence="10">
    <location>
        <begin position="56"/>
        <end position="257"/>
    </location>
</feature>
<evidence type="ECO:0000256" key="4">
    <source>
        <dbReference type="ARBA" id="ARBA00022475"/>
    </source>
</evidence>
<dbReference type="InterPro" id="IPR043429">
    <property type="entry name" value="ArtM/GltK/GlnP/TcyL/YhdX-like"/>
</dbReference>
<feature type="transmembrane region" description="Helical" evidence="9">
    <location>
        <begin position="104"/>
        <end position="125"/>
    </location>
</feature>
<evidence type="ECO:0000313" key="11">
    <source>
        <dbReference type="EMBL" id="OQM76326.1"/>
    </source>
</evidence>
<dbReference type="GO" id="GO:0043190">
    <property type="term" value="C:ATP-binding cassette (ABC) transporter complex"/>
    <property type="evidence" value="ECO:0007669"/>
    <property type="project" value="InterPro"/>
</dbReference>
<keyword evidence="3 9" id="KW-0813">Transport</keyword>
<dbReference type="PROSITE" id="PS50928">
    <property type="entry name" value="ABC_TM1"/>
    <property type="match status" value="1"/>
</dbReference>
<dbReference type="AlphaFoldDB" id="A0A1V8RSZ7"/>
<comment type="subcellular location">
    <subcellularLocation>
        <location evidence="1">Cell inner membrane</location>
        <topology evidence="1">Multi-pass membrane protein</topology>
    </subcellularLocation>
    <subcellularLocation>
        <location evidence="9">Cell membrane</location>
        <topology evidence="9">Multi-pass membrane protein</topology>
    </subcellularLocation>
</comment>
<dbReference type="InterPro" id="IPR010065">
    <property type="entry name" value="AA_ABC_transptr_permease_3TM"/>
</dbReference>
<comment type="similarity">
    <text evidence="2">Belongs to the binding-protein-dependent transport system permease family. HisMQ subfamily.</text>
</comment>
<keyword evidence="6 9" id="KW-0812">Transmembrane</keyword>
<feature type="transmembrane region" description="Helical" evidence="9">
    <location>
        <begin position="20"/>
        <end position="39"/>
    </location>
</feature>
<dbReference type="GO" id="GO:0006865">
    <property type="term" value="P:amino acid transport"/>
    <property type="evidence" value="ECO:0007669"/>
    <property type="project" value="TreeGrafter"/>
</dbReference>
<keyword evidence="8 9" id="KW-0472">Membrane</keyword>
<dbReference type="EMBL" id="MDET01000008">
    <property type="protein sequence ID" value="OQM76326.1"/>
    <property type="molecule type" value="Genomic_DNA"/>
</dbReference>
<evidence type="ECO:0000256" key="3">
    <source>
        <dbReference type="ARBA" id="ARBA00022448"/>
    </source>
</evidence>
<dbReference type="NCBIfam" id="TIGR01726">
    <property type="entry name" value="HEQRo_perm_3TM"/>
    <property type="match status" value="1"/>
</dbReference>
<dbReference type="STRING" id="1873176.BFN67_14405"/>
<gene>
    <name evidence="11" type="ORF">BFN67_14405</name>
</gene>
<dbReference type="RefSeq" id="WP_080918837.1">
    <property type="nucleotide sequence ID" value="NZ_MDET01000008.1"/>
</dbReference>
<keyword evidence="12" id="KW-1185">Reference proteome</keyword>
<dbReference type="InterPro" id="IPR000515">
    <property type="entry name" value="MetI-like"/>
</dbReference>
<keyword evidence="5" id="KW-0997">Cell inner membrane</keyword>
<name>A0A1V8RSZ7_9HYPH</name>
<evidence type="ECO:0000256" key="5">
    <source>
        <dbReference type="ARBA" id="ARBA00022519"/>
    </source>
</evidence>